<evidence type="ECO:0000313" key="7">
    <source>
        <dbReference type="EMBL" id="CCG98671.1"/>
    </source>
</evidence>
<dbReference type="Pfam" id="PF00355">
    <property type="entry name" value="Rieske"/>
    <property type="match status" value="1"/>
</dbReference>
<feature type="domain" description="Rieske" evidence="6">
    <location>
        <begin position="107"/>
        <end position="179"/>
    </location>
</feature>
<keyword evidence="1" id="KW-0001">2Fe-2S</keyword>
<dbReference type="PROSITE" id="PS51296">
    <property type="entry name" value="RIESKE"/>
    <property type="match status" value="1"/>
</dbReference>
<gene>
    <name evidence="7" type="ORF">FAES_0660</name>
</gene>
<dbReference type="eggNOG" id="COG0723">
    <property type="taxonomic scope" value="Bacteria"/>
</dbReference>
<evidence type="ECO:0000256" key="3">
    <source>
        <dbReference type="ARBA" id="ARBA00023004"/>
    </source>
</evidence>
<dbReference type="SUPFAM" id="SSF50022">
    <property type="entry name" value="ISP domain"/>
    <property type="match status" value="1"/>
</dbReference>
<dbReference type="Proteomes" id="UP000011058">
    <property type="component" value="Chromosome"/>
</dbReference>
<dbReference type="OrthoDB" id="165343at2"/>
<dbReference type="RefSeq" id="WP_015329771.1">
    <property type="nucleotide sequence ID" value="NC_020054.1"/>
</dbReference>
<evidence type="ECO:0000259" key="6">
    <source>
        <dbReference type="PROSITE" id="PS51296"/>
    </source>
</evidence>
<evidence type="ECO:0000256" key="1">
    <source>
        <dbReference type="ARBA" id="ARBA00022714"/>
    </source>
</evidence>
<organism evidence="7 8">
    <name type="scientific">Fibrella aestuarina BUZ 2</name>
    <dbReference type="NCBI Taxonomy" id="1166018"/>
    <lineage>
        <taxon>Bacteria</taxon>
        <taxon>Pseudomonadati</taxon>
        <taxon>Bacteroidota</taxon>
        <taxon>Cytophagia</taxon>
        <taxon>Cytophagales</taxon>
        <taxon>Spirosomataceae</taxon>
        <taxon>Fibrella</taxon>
    </lineage>
</organism>
<keyword evidence="2" id="KW-0479">Metal-binding</keyword>
<evidence type="ECO:0000256" key="5">
    <source>
        <dbReference type="SAM" id="MobiDB-lite"/>
    </source>
</evidence>
<dbReference type="KEGG" id="fae:FAES_0660"/>
<name>I0K3G8_9BACT</name>
<feature type="region of interest" description="Disordered" evidence="5">
    <location>
        <begin position="47"/>
        <end position="72"/>
    </location>
</feature>
<proteinExistence type="predicted"/>
<dbReference type="GO" id="GO:0051537">
    <property type="term" value="F:2 iron, 2 sulfur cluster binding"/>
    <property type="evidence" value="ECO:0007669"/>
    <property type="project" value="UniProtKB-KW"/>
</dbReference>
<keyword evidence="4" id="KW-0411">Iron-sulfur</keyword>
<keyword evidence="3" id="KW-0408">Iron</keyword>
<dbReference type="HOGENOM" id="CLU_055690_1_2_10"/>
<protein>
    <submittedName>
        <fullName evidence="7">Rieske (2Fe-2S) domain protein</fullName>
        <ecNumber evidence="7">1.10.9.1</ecNumber>
    </submittedName>
</protein>
<evidence type="ECO:0000313" key="8">
    <source>
        <dbReference type="Proteomes" id="UP000011058"/>
    </source>
</evidence>
<dbReference type="EMBL" id="HE796683">
    <property type="protein sequence ID" value="CCG98671.1"/>
    <property type="molecule type" value="Genomic_DNA"/>
</dbReference>
<reference evidence="7 8" key="1">
    <citation type="journal article" date="2012" name="J. Bacteriol.">
        <title>Genome Sequence of Fibrella aestuarina BUZ 2T, a Filamentous Marine Bacterium.</title>
        <authorList>
            <person name="Filippini M."/>
            <person name="Qi W."/>
            <person name="Blom J."/>
            <person name="Goesmann A."/>
            <person name="Smits T.H."/>
            <person name="Bagheri H.C."/>
        </authorList>
    </citation>
    <scope>NUCLEOTIDE SEQUENCE [LARGE SCALE GENOMIC DNA]</scope>
    <source>
        <strain evidence="8">BUZ 2T</strain>
    </source>
</reference>
<evidence type="ECO:0000256" key="4">
    <source>
        <dbReference type="ARBA" id="ARBA00023014"/>
    </source>
</evidence>
<dbReference type="AlphaFoldDB" id="I0K3G8"/>
<accession>I0K3G8</accession>
<feature type="compositionally biased region" description="Low complexity" evidence="5">
    <location>
        <begin position="50"/>
        <end position="63"/>
    </location>
</feature>
<dbReference type="STRING" id="1166018.FAES_0660"/>
<evidence type="ECO:0000256" key="2">
    <source>
        <dbReference type="ARBA" id="ARBA00022723"/>
    </source>
</evidence>
<keyword evidence="8" id="KW-1185">Reference proteome</keyword>
<keyword evidence="7" id="KW-0560">Oxidoreductase</keyword>
<dbReference type="GO" id="GO:0016491">
    <property type="term" value="F:oxidoreductase activity"/>
    <property type="evidence" value="ECO:0007669"/>
    <property type="project" value="UniProtKB-KW"/>
</dbReference>
<dbReference type="GO" id="GO:0046872">
    <property type="term" value="F:metal ion binding"/>
    <property type="evidence" value="ECO:0007669"/>
    <property type="project" value="UniProtKB-KW"/>
</dbReference>
<dbReference type="InterPro" id="IPR017941">
    <property type="entry name" value="Rieske_2Fe-2S"/>
</dbReference>
<dbReference type="InterPro" id="IPR036922">
    <property type="entry name" value="Rieske_2Fe-2S_sf"/>
</dbReference>
<dbReference type="PATRIC" id="fig|1166018.3.peg.672"/>
<sequence>MNKNSQSVDTDPINESAAISRGDFMRSLGLSSAALMAFYCMGTTLSSCKSSDPAPTTPTIPSTGGSGSNGLTGNATTSAGAINFTLDLTNSNVVGLKTAGSALKVGDVFIANAKSGYVALQRLCTHEGQDLLAYRSGSDDIVCSAHGSEFKTDGSVNKGPAATALKRYTATLSADGNTLTVKA</sequence>
<dbReference type="CDD" id="cd03467">
    <property type="entry name" value="Rieske"/>
    <property type="match status" value="1"/>
</dbReference>
<dbReference type="EC" id="1.10.9.1" evidence="7"/>
<dbReference type="Gene3D" id="2.102.10.10">
    <property type="entry name" value="Rieske [2Fe-2S] iron-sulphur domain"/>
    <property type="match status" value="1"/>
</dbReference>